<reference evidence="1 2" key="1">
    <citation type="journal article" date="2020" name="Microb. Ecol.">
        <title>Ecogenomics of the Marine Benthic Filamentous Cyanobacterium Adonisia.</title>
        <authorList>
            <person name="Walter J.M."/>
            <person name="Coutinho F.H."/>
            <person name="Leomil L."/>
            <person name="Hargreaves P.I."/>
            <person name="Campeao M.E."/>
            <person name="Vieira V.V."/>
            <person name="Silva B.S."/>
            <person name="Fistarol G.O."/>
            <person name="Salomon P.S."/>
            <person name="Sawabe T."/>
            <person name="Mino S."/>
            <person name="Hosokawa M."/>
            <person name="Miyashita H."/>
            <person name="Maruyama F."/>
            <person name="van Verk M.C."/>
            <person name="Dutilh B.E."/>
            <person name="Thompson C.C."/>
            <person name="Thompson F.L."/>
        </authorList>
    </citation>
    <scope>NUCLEOTIDE SEQUENCE [LARGE SCALE GENOMIC DNA]</scope>
    <source>
        <strain evidence="1 2">CCMR0081</strain>
    </source>
</reference>
<organism evidence="1 2">
    <name type="scientific">Adonisia turfae CCMR0081</name>
    <dbReference type="NCBI Taxonomy" id="2292702"/>
    <lineage>
        <taxon>Bacteria</taxon>
        <taxon>Bacillati</taxon>
        <taxon>Cyanobacteriota</taxon>
        <taxon>Adonisia</taxon>
        <taxon>Adonisia turfae</taxon>
    </lineage>
</organism>
<comment type="caution">
    <text evidence="1">The sequence shown here is derived from an EMBL/GenBank/DDBJ whole genome shotgun (WGS) entry which is preliminary data.</text>
</comment>
<dbReference type="RefSeq" id="WP_006516289.1">
    <property type="nucleotide sequence ID" value="NZ_QXHD01000004.1"/>
</dbReference>
<dbReference type="SUPFAM" id="SSF47413">
    <property type="entry name" value="lambda repressor-like DNA-binding domains"/>
    <property type="match status" value="1"/>
</dbReference>
<accession>A0A6M0RUX5</accession>
<dbReference type="Proteomes" id="UP000481033">
    <property type="component" value="Unassembled WGS sequence"/>
</dbReference>
<dbReference type="GO" id="GO:0003677">
    <property type="term" value="F:DNA binding"/>
    <property type="evidence" value="ECO:0007669"/>
    <property type="project" value="InterPro"/>
</dbReference>
<proteinExistence type="predicted"/>
<sequence length="79" mass="8923">MKASDWLENLPDRLIAARKLVFPTMTDAANALGVSKQALEQRERKRYKGAKIETLITMLKLLEEQAIISPPTERGQTLD</sequence>
<dbReference type="EMBL" id="QXHD01000004">
    <property type="protein sequence ID" value="NEZ59680.1"/>
    <property type="molecule type" value="Genomic_DNA"/>
</dbReference>
<gene>
    <name evidence="1" type="ORF">DXZ20_29380</name>
</gene>
<dbReference type="InterPro" id="IPR010982">
    <property type="entry name" value="Lambda_DNA-bd_dom_sf"/>
</dbReference>
<protein>
    <submittedName>
        <fullName evidence="1">Uncharacterized protein</fullName>
    </submittedName>
</protein>
<evidence type="ECO:0000313" key="2">
    <source>
        <dbReference type="Proteomes" id="UP000481033"/>
    </source>
</evidence>
<name>A0A6M0RUX5_9CYAN</name>
<dbReference type="AlphaFoldDB" id="A0A6M0RUX5"/>
<evidence type="ECO:0000313" key="1">
    <source>
        <dbReference type="EMBL" id="NEZ59680.1"/>
    </source>
</evidence>
<keyword evidence="2" id="KW-1185">Reference proteome</keyword>